<accession>A0A131YT49</accession>
<reference evidence="2" key="1">
    <citation type="journal article" date="2016" name="Ticks Tick Borne Dis.">
        <title>De novo assembly and annotation of the salivary gland transcriptome of Rhipicephalus appendiculatus male and female ticks during blood feeding.</title>
        <authorList>
            <person name="de Castro M.H."/>
            <person name="de Klerk D."/>
            <person name="Pienaar R."/>
            <person name="Latif A.A."/>
            <person name="Rees D.J."/>
            <person name="Mans B.J."/>
        </authorList>
    </citation>
    <scope>NUCLEOTIDE SEQUENCE</scope>
    <source>
        <tissue evidence="2">Salivary glands</tissue>
    </source>
</reference>
<evidence type="ECO:0000256" key="1">
    <source>
        <dbReference type="SAM" id="SignalP"/>
    </source>
</evidence>
<dbReference type="InterPro" id="IPR012674">
    <property type="entry name" value="Calycin"/>
</dbReference>
<name>A0A131YT49_RHIAP</name>
<dbReference type="SUPFAM" id="SSF50814">
    <property type="entry name" value="Lipocalins"/>
    <property type="match status" value="1"/>
</dbReference>
<sequence>MTILAVAVVMALLYTKLLALNFTRKIEDISMLCVANNLYMVGASTNLVDPKKVKCLRSQYITTHKRGCRRFVDFYKNFATEEYPWWSHLKYTISIYTWMKSGLHYFMINYAGAVLPVGIPTDYTVFYANEFCLITGNYSKNGERTICSYWVKAKNVEDRNKTCDSIFLQYCDRPQFILNSTTSGECRWPY</sequence>
<keyword evidence="1" id="KW-0732">Signal</keyword>
<dbReference type="EMBL" id="GEDV01006410">
    <property type="protein sequence ID" value="JAP82147.1"/>
    <property type="molecule type" value="Transcribed_RNA"/>
</dbReference>
<proteinExistence type="predicted"/>
<dbReference type="AlphaFoldDB" id="A0A131YT49"/>
<feature type="chain" id="PRO_5007286044" evidence="1">
    <location>
        <begin position="20"/>
        <end position="190"/>
    </location>
</feature>
<protein>
    <submittedName>
        <fullName evidence="2">Lipocalin</fullName>
    </submittedName>
</protein>
<feature type="signal peptide" evidence="1">
    <location>
        <begin position="1"/>
        <end position="19"/>
    </location>
</feature>
<organism evidence="2">
    <name type="scientific">Rhipicephalus appendiculatus</name>
    <name type="common">Brown ear tick</name>
    <dbReference type="NCBI Taxonomy" id="34631"/>
    <lineage>
        <taxon>Eukaryota</taxon>
        <taxon>Metazoa</taxon>
        <taxon>Ecdysozoa</taxon>
        <taxon>Arthropoda</taxon>
        <taxon>Chelicerata</taxon>
        <taxon>Arachnida</taxon>
        <taxon>Acari</taxon>
        <taxon>Parasitiformes</taxon>
        <taxon>Ixodida</taxon>
        <taxon>Ixodoidea</taxon>
        <taxon>Ixodidae</taxon>
        <taxon>Rhipicephalinae</taxon>
        <taxon>Rhipicephalus</taxon>
        <taxon>Rhipicephalus</taxon>
    </lineage>
</organism>
<evidence type="ECO:0000313" key="2">
    <source>
        <dbReference type="EMBL" id="JAP82147.1"/>
    </source>
</evidence>
<dbReference type="Gene3D" id="2.40.128.20">
    <property type="match status" value="1"/>
</dbReference>